<feature type="transmembrane region" description="Helical" evidence="1">
    <location>
        <begin position="60"/>
        <end position="84"/>
    </location>
</feature>
<dbReference type="EMBL" id="MU865523">
    <property type="protein sequence ID" value="KAK4221700.1"/>
    <property type="molecule type" value="Genomic_DNA"/>
</dbReference>
<reference evidence="2" key="2">
    <citation type="submission" date="2023-05" db="EMBL/GenBank/DDBJ databases">
        <authorList>
            <consortium name="Lawrence Berkeley National Laboratory"/>
            <person name="Steindorff A."/>
            <person name="Hensen N."/>
            <person name="Bonometti L."/>
            <person name="Westerberg I."/>
            <person name="Brannstrom I.O."/>
            <person name="Guillou S."/>
            <person name="Cros-Aarteil S."/>
            <person name="Calhoun S."/>
            <person name="Haridas S."/>
            <person name="Kuo A."/>
            <person name="Mondo S."/>
            <person name="Pangilinan J."/>
            <person name="Riley R."/>
            <person name="Labutti K."/>
            <person name="Andreopoulos B."/>
            <person name="Lipzen A."/>
            <person name="Chen C."/>
            <person name="Yanf M."/>
            <person name="Daum C."/>
            <person name="Ng V."/>
            <person name="Clum A."/>
            <person name="Ohm R."/>
            <person name="Martin F."/>
            <person name="Silar P."/>
            <person name="Natvig D."/>
            <person name="Lalanne C."/>
            <person name="Gautier V."/>
            <person name="Ament-Velasquez S.L."/>
            <person name="Kruys A."/>
            <person name="Hutchinson M.I."/>
            <person name="Powell A.J."/>
            <person name="Barry K."/>
            <person name="Miller A.N."/>
            <person name="Grigoriev I.V."/>
            <person name="Debuchy R."/>
            <person name="Gladieux P."/>
            <person name="Thoren M.H."/>
            <person name="Johannesson H."/>
        </authorList>
    </citation>
    <scope>NUCLEOTIDE SEQUENCE</scope>
    <source>
        <strain evidence="2">CBS 990.96</strain>
    </source>
</reference>
<feature type="transmembrane region" description="Helical" evidence="1">
    <location>
        <begin position="25"/>
        <end position="54"/>
    </location>
</feature>
<name>A0AAN6YND4_9PEZI</name>
<dbReference type="AlphaFoldDB" id="A0AAN6YND4"/>
<organism evidence="2 3">
    <name type="scientific">Podospora fimiseda</name>
    <dbReference type="NCBI Taxonomy" id="252190"/>
    <lineage>
        <taxon>Eukaryota</taxon>
        <taxon>Fungi</taxon>
        <taxon>Dikarya</taxon>
        <taxon>Ascomycota</taxon>
        <taxon>Pezizomycotina</taxon>
        <taxon>Sordariomycetes</taxon>
        <taxon>Sordariomycetidae</taxon>
        <taxon>Sordariales</taxon>
        <taxon>Podosporaceae</taxon>
        <taxon>Podospora</taxon>
    </lineage>
</organism>
<keyword evidence="1" id="KW-0472">Membrane</keyword>
<gene>
    <name evidence="2" type="ORF">QBC38DRAFT_117969</name>
</gene>
<protein>
    <recommendedName>
        <fullName evidence="4">Transmembrane protein</fullName>
    </recommendedName>
</protein>
<keyword evidence="1" id="KW-0812">Transmembrane</keyword>
<evidence type="ECO:0000313" key="2">
    <source>
        <dbReference type="EMBL" id="KAK4221700.1"/>
    </source>
</evidence>
<sequence>MPNKSTSTRIISTGLSIRRSWGRRFFVLSFSFFPFVLHSIVGLFLFLFWVLVWVRLILCVLRYIFVLSLLLHGTVAFGVANRIFYIRFQQKHSMGWEVFGRFGLCKCFLLGV</sequence>
<accession>A0AAN6YND4</accession>
<dbReference type="Proteomes" id="UP001301958">
    <property type="component" value="Unassembled WGS sequence"/>
</dbReference>
<keyword evidence="3" id="KW-1185">Reference proteome</keyword>
<proteinExistence type="predicted"/>
<evidence type="ECO:0000313" key="3">
    <source>
        <dbReference type="Proteomes" id="UP001301958"/>
    </source>
</evidence>
<evidence type="ECO:0008006" key="4">
    <source>
        <dbReference type="Google" id="ProtNLM"/>
    </source>
</evidence>
<evidence type="ECO:0000256" key="1">
    <source>
        <dbReference type="SAM" id="Phobius"/>
    </source>
</evidence>
<reference evidence="2" key="1">
    <citation type="journal article" date="2023" name="Mol. Phylogenet. Evol.">
        <title>Genome-scale phylogeny and comparative genomics of the fungal order Sordariales.</title>
        <authorList>
            <person name="Hensen N."/>
            <person name="Bonometti L."/>
            <person name="Westerberg I."/>
            <person name="Brannstrom I.O."/>
            <person name="Guillou S."/>
            <person name="Cros-Aarteil S."/>
            <person name="Calhoun S."/>
            <person name="Haridas S."/>
            <person name="Kuo A."/>
            <person name="Mondo S."/>
            <person name="Pangilinan J."/>
            <person name="Riley R."/>
            <person name="LaButti K."/>
            <person name="Andreopoulos B."/>
            <person name="Lipzen A."/>
            <person name="Chen C."/>
            <person name="Yan M."/>
            <person name="Daum C."/>
            <person name="Ng V."/>
            <person name="Clum A."/>
            <person name="Steindorff A."/>
            <person name="Ohm R.A."/>
            <person name="Martin F."/>
            <person name="Silar P."/>
            <person name="Natvig D.O."/>
            <person name="Lalanne C."/>
            <person name="Gautier V."/>
            <person name="Ament-Velasquez S.L."/>
            <person name="Kruys A."/>
            <person name="Hutchinson M.I."/>
            <person name="Powell A.J."/>
            <person name="Barry K."/>
            <person name="Miller A.N."/>
            <person name="Grigoriev I.V."/>
            <person name="Debuchy R."/>
            <person name="Gladieux P."/>
            <person name="Hiltunen Thoren M."/>
            <person name="Johannesson H."/>
        </authorList>
    </citation>
    <scope>NUCLEOTIDE SEQUENCE</scope>
    <source>
        <strain evidence="2">CBS 990.96</strain>
    </source>
</reference>
<comment type="caution">
    <text evidence="2">The sequence shown here is derived from an EMBL/GenBank/DDBJ whole genome shotgun (WGS) entry which is preliminary data.</text>
</comment>
<keyword evidence="1" id="KW-1133">Transmembrane helix</keyword>